<proteinExistence type="predicted"/>
<dbReference type="InterPro" id="IPR036875">
    <property type="entry name" value="Znf_CCHC_sf"/>
</dbReference>
<dbReference type="Gene3D" id="4.10.60.10">
    <property type="entry name" value="Zinc finger, CCHC-type"/>
    <property type="match status" value="1"/>
</dbReference>
<keyword evidence="2" id="KW-0863">Zinc-finger</keyword>
<feature type="region of interest" description="Disordered" evidence="3">
    <location>
        <begin position="1"/>
        <end position="68"/>
    </location>
</feature>
<feature type="compositionally biased region" description="Polar residues" evidence="3">
    <location>
        <begin position="36"/>
        <end position="58"/>
    </location>
</feature>
<accession>A0A9Q3FRH5</accession>
<comment type="caution">
    <text evidence="5">The sequence shown here is derived from an EMBL/GenBank/DDBJ whole genome shotgun (WGS) entry which is preliminary data.</text>
</comment>
<evidence type="ECO:0000313" key="5">
    <source>
        <dbReference type="EMBL" id="MBW0542151.1"/>
    </source>
</evidence>
<dbReference type="EMBL" id="AVOT02046854">
    <property type="protein sequence ID" value="MBW0542151.1"/>
    <property type="molecule type" value="Genomic_DNA"/>
</dbReference>
<evidence type="ECO:0000256" key="1">
    <source>
        <dbReference type="ARBA" id="ARBA00022664"/>
    </source>
</evidence>
<evidence type="ECO:0000256" key="3">
    <source>
        <dbReference type="SAM" id="MobiDB-lite"/>
    </source>
</evidence>
<feature type="compositionally biased region" description="Basic and acidic residues" evidence="3">
    <location>
        <begin position="603"/>
        <end position="620"/>
    </location>
</feature>
<dbReference type="GO" id="GO:0003676">
    <property type="term" value="F:nucleic acid binding"/>
    <property type="evidence" value="ECO:0007669"/>
    <property type="project" value="InterPro"/>
</dbReference>
<name>A0A9Q3FRH5_9BASI</name>
<reference evidence="5" key="1">
    <citation type="submission" date="2021-03" db="EMBL/GenBank/DDBJ databases">
        <title>Draft genome sequence of rust myrtle Austropuccinia psidii MF-1, a brazilian biotype.</title>
        <authorList>
            <person name="Quecine M.C."/>
            <person name="Pachon D.M.R."/>
            <person name="Bonatelli M.L."/>
            <person name="Correr F.H."/>
            <person name="Franceschini L.M."/>
            <person name="Leite T.F."/>
            <person name="Margarido G.R.A."/>
            <person name="Almeida C.A."/>
            <person name="Ferrarezi J.A."/>
            <person name="Labate C.A."/>
        </authorList>
    </citation>
    <scope>NUCLEOTIDE SEQUENCE</scope>
    <source>
        <strain evidence="5">MF-1</strain>
    </source>
</reference>
<feature type="region of interest" description="Disordered" evidence="3">
    <location>
        <begin position="594"/>
        <end position="642"/>
    </location>
</feature>
<feature type="compositionally biased region" description="Polar residues" evidence="3">
    <location>
        <begin position="241"/>
        <end position="250"/>
    </location>
</feature>
<dbReference type="SMART" id="SM00343">
    <property type="entry name" value="ZnF_C2HC"/>
    <property type="match status" value="1"/>
</dbReference>
<dbReference type="Pfam" id="PF00098">
    <property type="entry name" value="zf-CCHC"/>
    <property type="match status" value="1"/>
</dbReference>
<dbReference type="InterPro" id="IPR021109">
    <property type="entry name" value="Peptidase_aspartic_dom_sf"/>
</dbReference>
<dbReference type="InterPro" id="IPR001878">
    <property type="entry name" value="Znf_CCHC"/>
</dbReference>
<feature type="compositionally biased region" description="Basic and acidic residues" evidence="3">
    <location>
        <begin position="130"/>
        <end position="148"/>
    </location>
</feature>
<feature type="compositionally biased region" description="Basic and acidic residues" evidence="3">
    <location>
        <begin position="381"/>
        <end position="391"/>
    </location>
</feature>
<protein>
    <recommendedName>
        <fullName evidence="4">CCHC-type domain-containing protein</fullName>
    </recommendedName>
</protein>
<feature type="region of interest" description="Disordered" evidence="3">
    <location>
        <begin position="241"/>
        <end position="260"/>
    </location>
</feature>
<dbReference type="Gene3D" id="2.40.70.10">
    <property type="entry name" value="Acid Proteases"/>
    <property type="match status" value="1"/>
</dbReference>
<dbReference type="Proteomes" id="UP000765509">
    <property type="component" value="Unassembled WGS sequence"/>
</dbReference>
<evidence type="ECO:0000259" key="4">
    <source>
        <dbReference type="PROSITE" id="PS50158"/>
    </source>
</evidence>
<keyword evidence="6" id="KW-1185">Reference proteome</keyword>
<keyword evidence="1" id="KW-0507">mRNA processing</keyword>
<feature type="region of interest" description="Disordered" evidence="3">
    <location>
        <begin position="667"/>
        <end position="686"/>
    </location>
</feature>
<dbReference type="GO" id="GO:0008270">
    <property type="term" value="F:zinc ion binding"/>
    <property type="evidence" value="ECO:0007669"/>
    <property type="project" value="UniProtKB-KW"/>
</dbReference>
<dbReference type="GO" id="GO:0006397">
    <property type="term" value="P:mRNA processing"/>
    <property type="evidence" value="ECO:0007669"/>
    <property type="project" value="UniProtKB-KW"/>
</dbReference>
<dbReference type="AlphaFoldDB" id="A0A9Q3FRH5"/>
<sequence>MTTPFLRDLGYPRNQPEIWQRRNRGRRPPPSGSNNQQRTYYQETPAQSPTPNQIQPSPTKKLDRCRENNSYSCTPKRLFHMEYGQQNLNHGSIMGGNWNNEAKSISQSYYLPKDSGRNEKLESQQPFHTLRRDLNQRESNRNPSHREFLAYGRAQSDSGTPRHGRRNAIFPTSVQQLQDFKSKGQYFQDSPVIPGGFQQRKWSPSREQEFFQEGEDRIRSFDETMNKISPRGTQILKDTVPTNSVSSESIDPQLKSIDDKIPPQKFETTDSRGSSFIWSNMGKFMDWTYDHVQEVTSEMKTLKEENSFQATVIEDLNTNLSRIWAEFETKNRQLNSILEEQQAVRRDLRNIQYQQEILEKEVDFLYKKEEKEDNFFPQTTQEDKPITKVKEEESENQAPESQDPKLRSESIYQDGENLSYSEKQALKQLPDVVNWPKFSGIGEYDHMELIDYINGLFVDVPKIPDYWITTRLNTAFRGHANIWYTEMKEIHGRKSWPWWRNQIIQKYSNGTWIWQKTISFESDRYSTEKDPYEWCLKQTKRLKSIDPNMTIEMRNHKILTKLPGDLEHAVKCRCSKISSIDDIANVIQDVRKKTSIGSSSPYRSHDSREKPKILMEKDLKPTNGEEAPRRRNTCHNCGSPDHYANNCPKGKKKIFAIEEESVEEHMEYKSDSDSMGNGLRQDSDSGSEPIEQYLLEYEDEKTESVLGNSLKPELIQPKNGEDRSGRTIDAKEYLEVPKTGMAFIHGAKSKLDVYIENKKHPLIFDTGANCSVVAKEYLDRHFPMWNAEILLTKARSFKSAAGKMKSLGIIQKIIIIPHKMGNLRLHIEFVVLENAKFDGFLMGTEYHRIYGISIHNSLESYLIIGQDKQRKFYFETDNPNQIKRYSNRDYLTERRNKPPEKDQWVKLDDVSDKDSFLKGSRASIRTKESHQ</sequence>
<dbReference type="SUPFAM" id="SSF57756">
    <property type="entry name" value="Retrovirus zinc finger-like domains"/>
    <property type="match status" value="1"/>
</dbReference>
<feature type="region of interest" description="Disordered" evidence="3">
    <location>
        <begin position="111"/>
        <end position="166"/>
    </location>
</feature>
<feature type="region of interest" description="Disordered" evidence="3">
    <location>
        <begin position="374"/>
        <end position="408"/>
    </location>
</feature>
<feature type="domain" description="CCHC-type" evidence="4">
    <location>
        <begin position="634"/>
        <end position="649"/>
    </location>
</feature>
<evidence type="ECO:0000313" key="6">
    <source>
        <dbReference type="Proteomes" id="UP000765509"/>
    </source>
</evidence>
<organism evidence="5 6">
    <name type="scientific">Austropuccinia psidii MF-1</name>
    <dbReference type="NCBI Taxonomy" id="1389203"/>
    <lineage>
        <taxon>Eukaryota</taxon>
        <taxon>Fungi</taxon>
        <taxon>Dikarya</taxon>
        <taxon>Basidiomycota</taxon>
        <taxon>Pucciniomycotina</taxon>
        <taxon>Pucciniomycetes</taxon>
        <taxon>Pucciniales</taxon>
        <taxon>Sphaerophragmiaceae</taxon>
        <taxon>Austropuccinia</taxon>
    </lineage>
</organism>
<evidence type="ECO:0000256" key="2">
    <source>
        <dbReference type="PROSITE-ProRule" id="PRU00047"/>
    </source>
</evidence>
<dbReference type="PROSITE" id="PS50158">
    <property type="entry name" value="ZF_CCHC"/>
    <property type="match status" value="1"/>
</dbReference>
<keyword evidence="2" id="KW-0862">Zinc</keyword>
<gene>
    <name evidence="5" type="ORF">O181_081866</name>
</gene>
<keyword evidence="2" id="KW-0479">Metal-binding</keyword>